<dbReference type="eggNOG" id="ENOG5032J5S">
    <property type="taxonomic scope" value="Bacteria"/>
</dbReference>
<accession>Q10ZI6</accession>
<dbReference type="HOGENOM" id="CLU_2014260_0_0_3"/>
<dbReference type="KEGG" id="ter:Tery_3220"/>
<sequence length="123" mass="14260">MKNNDTENLSQLDSIDQKVGLQNWLEKSCQLSQLNYDESSSSPPTDTQTILKDTHRFKRTKNQYDGRTIYEEKETGYLWYVDNLHYGKSAHLEVFDNTGKNHIGESDLEGKIDRTKSDIKKSI</sequence>
<organism evidence="1">
    <name type="scientific">Trichodesmium erythraeum (strain IMS101)</name>
    <dbReference type="NCBI Taxonomy" id="203124"/>
    <lineage>
        <taxon>Bacteria</taxon>
        <taxon>Bacillati</taxon>
        <taxon>Cyanobacteriota</taxon>
        <taxon>Cyanophyceae</taxon>
        <taxon>Oscillatoriophycideae</taxon>
        <taxon>Oscillatoriales</taxon>
        <taxon>Microcoleaceae</taxon>
        <taxon>Trichodesmium</taxon>
    </lineage>
</organism>
<name>Q10ZI6_TRIEI</name>
<gene>
    <name evidence="1" type="ordered locus">Tery_3220</name>
</gene>
<evidence type="ECO:0000313" key="1">
    <source>
        <dbReference type="EMBL" id="ABG52338.1"/>
    </source>
</evidence>
<protein>
    <submittedName>
        <fullName evidence="1">Uncharacterized protein</fullName>
    </submittedName>
</protein>
<proteinExistence type="predicted"/>
<dbReference type="EMBL" id="CP000393">
    <property type="protein sequence ID" value="ABG52338.1"/>
    <property type="molecule type" value="Genomic_DNA"/>
</dbReference>
<dbReference type="RefSeq" id="WP_011612683.1">
    <property type="nucleotide sequence ID" value="NC_008312.1"/>
</dbReference>
<reference evidence="1" key="1">
    <citation type="submission" date="2006-06" db="EMBL/GenBank/DDBJ databases">
        <title>Complete sequence of Trichodesmium erythraeum IMS101.</title>
        <authorList>
            <consortium name="US DOE Joint Genome Institute"/>
            <person name="Copeland A."/>
            <person name="Lucas S."/>
            <person name="Lapidus A."/>
            <person name="Barry K."/>
            <person name="Detter J.C."/>
            <person name="Glavina del Rio T."/>
            <person name="Hammon N."/>
            <person name="Israni S."/>
            <person name="Dalin E."/>
            <person name="Tice H."/>
            <person name="Pitluck S."/>
            <person name="Kiss H."/>
            <person name="Munk A.C."/>
            <person name="Brettin T."/>
            <person name="Bruce D."/>
            <person name="Han C."/>
            <person name="Tapia R."/>
            <person name="Gilna P."/>
            <person name="Schmutz J."/>
            <person name="Larimer F."/>
            <person name="Land M."/>
            <person name="Hauser L."/>
            <person name="Kyrpides N."/>
            <person name="Kim E."/>
            <person name="Richardson P."/>
        </authorList>
    </citation>
    <scope>NUCLEOTIDE SEQUENCE [LARGE SCALE GENOMIC DNA]</scope>
    <source>
        <strain evidence="1">IMS101</strain>
    </source>
</reference>
<dbReference type="AlphaFoldDB" id="Q10ZI6"/>